<name>A0ABU3TMN2_9BACT</name>
<protein>
    <submittedName>
        <fullName evidence="1">Uncharacterized protein</fullName>
    </submittedName>
</protein>
<dbReference type="Proteomes" id="UP001250698">
    <property type="component" value="Unassembled WGS sequence"/>
</dbReference>
<accession>A0ABU3TMN2</accession>
<sequence length="83" mass="8982">MYNDPTANSTQLVRYHLHLSPALEEAQLIAARTLLTEQGFVVDQLTSDEAVVASAQGADPDWGPVREGFRQFGGTIAHISTAE</sequence>
<gene>
    <name evidence="1" type="ORF">ROI90_19715</name>
</gene>
<comment type="caution">
    <text evidence="1">The sequence shown here is derived from an EMBL/GenBank/DDBJ whole genome shotgun (WGS) entry which is preliminary data.</text>
</comment>
<dbReference type="EMBL" id="JAWDJT010000017">
    <property type="protein sequence ID" value="MDU0372646.1"/>
    <property type="molecule type" value="Genomic_DNA"/>
</dbReference>
<evidence type="ECO:0000313" key="2">
    <source>
        <dbReference type="Proteomes" id="UP001250698"/>
    </source>
</evidence>
<evidence type="ECO:0000313" key="1">
    <source>
        <dbReference type="EMBL" id="MDU0372646.1"/>
    </source>
</evidence>
<keyword evidence="2" id="KW-1185">Reference proteome</keyword>
<reference evidence="1 2" key="1">
    <citation type="submission" date="2023-10" db="EMBL/GenBank/DDBJ databases">
        <title>Hymenobacter endophyticus sp. nov., an isolate from the leaf tissues of wheat.</title>
        <authorList>
            <person name="Dai Y."/>
        </authorList>
    </citation>
    <scope>NUCLEOTIDE SEQUENCE [LARGE SCALE GENOMIC DNA]</scope>
    <source>
        <strain evidence="1 2">ZK17L-C2</strain>
    </source>
</reference>
<proteinExistence type="predicted"/>
<organism evidence="1 2">
    <name type="scientific">Hymenobacter endophyticus</name>
    <dbReference type="NCBI Taxonomy" id="3076335"/>
    <lineage>
        <taxon>Bacteria</taxon>
        <taxon>Pseudomonadati</taxon>
        <taxon>Bacteroidota</taxon>
        <taxon>Cytophagia</taxon>
        <taxon>Cytophagales</taxon>
        <taxon>Hymenobacteraceae</taxon>
        <taxon>Hymenobacter</taxon>
    </lineage>
</organism>
<dbReference type="RefSeq" id="WP_316000004.1">
    <property type="nucleotide sequence ID" value="NZ_JAWDJT010000017.1"/>
</dbReference>